<feature type="compositionally biased region" description="Basic and acidic residues" evidence="1">
    <location>
        <begin position="353"/>
        <end position="370"/>
    </location>
</feature>
<comment type="caution">
    <text evidence="2">The sequence shown here is derived from an EMBL/GenBank/DDBJ whole genome shotgun (WGS) entry which is preliminary data.</text>
</comment>
<evidence type="ECO:0000313" key="3">
    <source>
        <dbReference type="Proteomes" id="UP000271974"/>
    </source>
</evidence>
<feature type="non-terminal residue" evidence="2">
    <location>
        <position position="834"/>
    </location>
</feature>
<name>A0A3S0ZZI4_ELYCH</name>
<keyword evidence="3" id="KW-1185">Reference proteome</keyword>
<dbReference type="AlphaFoldDB" id="A0A3S0ZZI4"/>
<evidence type="ECO:0000313" key="2">
    <source>
        <dbReference type="EMBL" id="RUS78992.1"/>
    </source>
</evidence>
<feature type="region of interest" description="Disordered" evidence="1">
    <location>
        <begin position="531"/>
        <end position="557"/>
    </location>
</feature>
<feature type="compositionally biased region" description="Low complexity" evidence="1">
    <location>
        <begin position="737"/>
        <end position="750"/>
    </location>
</feature>
<accession>A0A3S0ZZI4</accession>
<feature type="compositionally biased region" description="Polar residues" evidence="1">
    <location>
        <begin position="531"/>
        <end position="543"/>
    </location>
</feature>
<dbReference type="EMBL" id="RQTK01000478">
    <property type="protein sequence ID" value="RUS78992.1"/>
    <property type="molecule type" value="Genomic_DNA"/>
</dbReference>
<feature type="compositionally biased region" description="Polar residues" evidence="1">
    <location>
        <begin position="338"/>
        <end position="352"/>
    </location>
</feature>
<protein>
    <recommendedName>
        <fullName evidence="4">Cadherin domain-containing protein</fullName>
    </recommendedName>
</protein>
<feature type="region of interest" description="Disordered" evidence="1">
    <location>
        <begin position="332"/>
        <end position="370"/>
    </location>
</feature>
<feature type="compositionally biased region" description="Basic and acidic residues" evidence="1">
    <location>
        <begin position="460"/>
        <end position="470"/>
    </location>
</feature>
<dbReference type="Proteomes" id="UP000271974">
    <property type="component" value="Unassembled WGS sequence"/>
</dbReference>
<evidence type="ECO:0008006" key="4">
    <source>
        <dbReference type="Google" id="ProtNLM"/>
    </source>
</evidence>
<feature type="region of interest" description="Disordered" evidence="1">
    <location>
        <begin position="688"/>
        <end position="834"/>
    </location>
</feature>
<feature type="region of interest" description="Disordered" evidence="1">
    <location>
        <begin position="576"/>
        <end position="597"/>
    </location>
</feature>
<evidence type="ECO:0000256" key="1">
    <source>
        <dbReference type="SAM" id="MobiDB-lite"/>
    </source>
</evidence>
<dbReference type="CDD" id="cd11304">
    <property type="entry name" value="Cadherin_repeat"/>
    <property type="match status" value="1"/>
</dbReference>
<feature type="region of interest" description="Disordered" evidence="1">
    <location>
        <begin position="298"/>
        <end position="318"/>
    </location>
</feature>
<feature type="region of interest" description="Disordered" evidence="1">
    <location>
        <begin position="388"/>
        <end position="484"/>
    </location>
</feature>
<feature type="compositionally biased region" description="Polar residues" evidence="1">
    <location>
        <begin position="717"/>
        <end position="735"/>
    </location>
</feature>
<feature type="compositionally biased region" description="Polar residues" evidence="1">
    <location>
        <begin position="759"/>
        <end position="779"/>
    </location>
</feature>
<feature type="compositionally biased region" description="Polar residues" evidence="1">
    <location>
        <begin position="474"/>
        <end position="484"/>
    </location>
</feature>
<sequence>MDRLNVTINYSLEEMSGGDTQVLEKFTINRTSGEIRVVSPLSDPQVARLVILAVQTSGNPLTRTARASLRVTVLSEQVDQANLSAALSTCHVTERAVPPYFIMAVTGGVLLLALHSALCVLCVKGKGGKRARVSPLLPPGDSASCASIKYDINGSTSSNNCSKPANSCSKSVYSCSKSANNCSKPANNCSKPARARVLSQDQGCAEGECGAGSHSEYSVNFTNGSRGAASESGEKVTSRAPDFVSGEASRYMTYKNLPIRETSNDTLSVYANTQYKAREETRTCTSCADNADLRADSLSRGSHEEVGRPGTASISDSLSSVGAAPLRYPRGQVEAHTDSQQSLRLDSAQTHRVSSDDQRPSVKYQRVDHDRAPWRIHQVFQNIGQVGEASKAHVQPQAEVDVGTSPAPSGSNTDTGRDPFQNMQGTDPPPSIPRATRSPNRIRMASGGRAAGHRAMPRMSSRDAASERSRFAQPVSQNGSSYSITQTDQLCDTAWGQTVDLSLPRPFTAPRGARPATGQALSEGAWRELSAWTSARRPSTEQPGSRRKKARRNHSARAFWKRTLVNKITRVLDSRSDSATQTRAGQPHFTWRSHTGHQRVELASTTSDTVPGSQSGAFCRTPASHAFPVSVQQARDSELTRQVPIAPGLANTDPELTQGDRLQMDFYRHVPHGNQEEKKLKRPQFELEREQQHLQQEEQQQQRQKHQHGEIKRNLVPQRQLSETSVRTTDQQMMHCQNHQKQHFPQQHQQKWPAVQGLPRNQQPGELRSANRSRPQSRQQRLHSPRERHGAAEEVASPPGPSTAPDQTESPGSERDQVDNLDLEKHVRNWVNST</sequence>
<reference evidence="2 3" key="1">
    <citation type="submission" date="2019-01" db="EMBL/GenBank/DDBJ databases">
        <title>A draft genome assembly of the solar-powered sea slug Elysia chlorotica.</title>
        <authorList>
            <person name="Cai H."/>
            <person name="Li Q."/>
            <person name="Fang X."/>
            <person name="Li J."/>
            <person name="Curtis N.E."/>
            <person name="Altenburger A."/>
            <person name="Shibata T."/>
            <person name="Feng M."/>
            <person name="Maeda T."/>
            <person name="Schwartz J.A."/>
            <person name="Shigenobu S."/>
            <person name="Lundholm N."/>
            <person name="Nishiyama T."/>
            <person name="Yang H."/>
            <person name="Hasebe M."/>
            <person name="Li S."/>
            <person name="Pierce S.K."/>
            <person name="Wang J."/>
        </authorList>
    </citation>
    <scope>NUCLEOTIDE SEQUENCE [LARGE SCALE GENOMIC DNA]</scope>
    <source>
        <strain evidence="2">EC2010</strain>
        <tissue evidence="2">Whole organism of an adult</tissue>
    </source>
</reference>
<proteinExistence type="predicted"/>
<feature type="compositionally biased region" description="Basic residues" evidence="1">
    <location>
        <begin position="545"/>
        <end position="555"/>
    </location>
</feature>
<organism evidence="2 3">
    <name type="scientific">Elysia chlorotica</name>
    <name type="common">Eastern emerald elysia</name>
    <name type="synonym">Sea slug</name>
    <dbReference type="NCBI Taxonomy" id="188477"/>
    <lineage>
        <taxon>Eukaryota</taxon>
        <taxon>Metazoa</taxon>
        <taxon>Spiralia</taxon>
        <taxon>Lophotrochozoa</taxon>
        <taxon>Mollusca</taxon>
        <taxon>Gastropoda</taxon>
        <taxon>Heterobranchia</taxon>
        <taxon>Euthyneura</taxon>
        <taxon>Panpulmonata</taxon>
        <taxon>Sacoglossa</taxon>
        <taxon>Placobranchoidea</taxon>
        <taxon>Plakobranchidae</taxon>
        <taxon>Elysia</taxon>
    </lineage>
</organism>
<feature type="compositionally biased region" description="Basic and acidic residues" evidence="1">
    <location>
        <begin position="812"/>
        <end position="827"/>
    </location>
</feature>
<feature type="compositionally biased region" description="Basic and acidic residues" evidence="1">
    <location>
        <begin position="298"/>
        <end position="307"/>
    </location>
</feature>
<gene>
    <name evidence="2" type="ORF">EGW08_013249</name>
</gene>